<keyword evidence="3" id="KW-1185">Reference proteome</keyword>
<comment type="caution">
    <text evidence="2">The sequence shown here is derived from an EMBL/GenBank/DDBJ whole genome shotgun (WGS) entry which is preliminary data.</text>
</comment>
<dbReference type="OrthoDB" id="3357271at2759"/>
<feature type="compositionally biased region" description="Polar residues" evidence="1">
    <location>
        <begin position="244"/>
        <end position="273"/>
    </location>
</feature>
<feature type="compositionally biased region" description="Pro residues" evidence="1">
    <location>
        <begin position="166"/>
        <end position="176"/>
    </location>
</feature>
<accession>A0A167Y137</accession>
<feature type="region of interest" description="Disordered" evidence="1">
    <location>
        <begin position="202"/>
        <end position="318"/>
    </location>
</feature>
<feature type="compositionally biased region" description="Polar residues" evidence="1">
    <location>
        <begin position="289"/>
        <end position="306"/>
    </location>
</feature>
<feature type="compositionally biased region" description="Basic residues" evidence="1">
    <location>
        <begin position="370"/>
        <end position="382"/>
    </location>
</feature>
<dbReference type="Proteomes" id="UP000078544">
    <property type="component" value="Unassembled WGS sequence"/>
</dbReference>
<evidence type="ECO:0000256" key="1">
    <source>
        <dbReference type="SAM" id="MobiDB-lite"/>
    </source>
</evidence>
<feature type="region of interest" description="Disordered" evidence="1">
    <location>
        <begin position="337"/>
        <end position="409"/>
    </location>
</feature>
<feature type="compositionally biased region" description="Polar residues" evidence="1">
    <location>
        <begin position="125"/>
        <end position="135"/>
    </location>
</feature>
<dbReference type="STRING" id="1081109.A0A167Y137"/>
<dbReference type="EMBL" id="AZGY01000020">
    <property type="protein sequence ID" value="KZZ90729.1"/>
    <property type="molecule type" value="Genomic_DNA"/>
</dbReference>
<feature type="region of interest" description="Disordered" evidence="1">
    <location>
        <begin position="1"/>
        <end position="189"/>
    </location>
</feature>
<feature type="compositionally biased region" description="Basic and acidic residues" evidence="1">
    <location>
        <begin position="7"/>
        <end position="19"/>
    </location>
</feature>
<proteinExistence type="predicted"/>
<feature type="compositionally biased region" description="Low complexity" evidence="1">
    <location>
        <begin position="35"/>
        <end position="48"/>
    </location>
</feature>
<evidence type="ECO:0000313" key="2">
    <source>
        <dbReference type="EMBL" id="KZZ90729.1"/>
    </source>
</evidence>
<feature type="compositionally biased region" description="Basic and acidic residues" evidence="1">
    <location>
        <begin position="89"/>
        <end position="108"/>
    </location>
</feature>
<name>A0A167Y137_9HYPO</name>
<reference evidence="2 3" key="1">
    <citation type="journal article" date="2016" name="Genome Biol. Evol.">
        <title>Divergent and convergent evolution of fungal pathogenicity.</title>
        <authorList>
            <person name="Shang Y."/>
            <person name="Xiao G."/>
            <person name="Zheng P."/>
            <person name="Cen K."/>
            <person name="Zhan S."/>
            <person name="Wang C."/>
        </authorList>
    </citation>
    <scope>NUCLEOTIDE SEQUENCE [LARGE SCALE GENOMIC DNA]</scope>
    <source>
        <strain evidence="2 3">RCEF 2490</strain>
    </source>
</reference>
<protein>
    <submittedName>
        <fullName evidence="2">GMP synthase</fullName>
    </submittedName>
</protein>
<evidence type="ECO:0000313" key="3">
    <source>
        <dbReference type="Proteomes" id="UP000078544"/>
    </source>
</evidence>
<dbReference type="AlphaFoldDB" id="A0A167Y137"/>
<gene>
    <name evidence="2" type="ORF">AAL_06955</name>
</gene>
<sequence length="409" mass="42186">MSGGFKDIVKNGWHPEKSGGIRGSVNGFMGRNKDSASSTSSTHVSRPLSDLKDASQFAPPPKRTGTGLAPPPAPVAEKRKVITSPSKYADPRAEEVDQPHVGHVDESRQASTGLDHGAASRPYRMNTTGLSTQNLPKPPTRRDDADGSTPPPYTEAPRKTAAAPKALPPSLPPRLPPRNVSGSGASLNAGAVNRLGTAGVSVPALGIGRGSTDVAAPASQPSPTTGSGKWGAQVNELQGKFANLRTSSSSSLTPAAQDQAPTTPSSQGTTWAQKQAALKTASNFHKDPSSVSFSDAKSAATTANNFRQRHGDQIATGVKTANSLNQKYGWADKVNAGISSQSSAPPPLPGPSQLYIGAKTSNTVSEAASKKKPPPPPAKKKPQLNGPSNTSANPGLEPPPIPISTRPTF</sequence>
<organism evidence="2 3">
    <name type="scientific">Moelleriella libera RCEF 2490</name>
    <dbReference type="NCBI Taxonomy" id="1081109"/>
    <lineage>
        <taxon>Eukaryota</taxon>
        <taxon>Fungi</taxon>
        <taxon>Dikarya</taxon>
        <taxon>Ascomycota</taxon>
        <taxon>Pezizomycotina</taxon>
        <taxon>Sordariomycetes</taxon>
        <taxon>Hypocreomycetidae</taxon>
        <taxon>Hypocreales</taxon>
        <taxon>Clavicipitaceae</taxon>
        <taxon>Moelleriella</taxon>
    </lineage>
</organism>